<dbReference type="SUPFAM" id="SSF48452">
    <property type="entry name" value="TPR-like"/>
    <property type="match status" value="1"/>
</dbReference>
<dbReference type="PROSITE" id="PS50059">
    <property type="entry name" value="FKBP_PPIASE"/>
    <property type="match status" value="1"/>
</dbReference>
<dbReference type="Gene3D" id="3.10.50.40">
    <property type="match status" value="1"/>
</dbReference>
<evidence type="ECO:0000313" key="5">
    <source>
        <dbReference type="EMBL" id="CAE2270344.1"/>
    </source>
</evidence>
<keyword evidence="2" id="KW-0802">TPR repeat</keyword>
<comment type="catalytic activity">
    <reaction evidence="3">
        <text>[protein]-peptidylproline (omega=180) = [protein]-peptidylproline (omega=0)</text>
        <dbReference type="Rhea" id="RHEA:16237"/>
        <dbReference type="Rhea" id="RHEA-COMP:10747"/>
        <dbReference type="Rhea" id="RHEA-COMP:10748"/>
        <dbReference type="ChEBI" id="CHEBI:83833"/>
        <dbReference type="ChEBI" id="CHEBI:83834"/>
        <dbReference type="EC" id="5.2.1.8"/>
    </reaction>
</comment>
<keyword evidence="3" id="KW-0413">Isomerase</keyword>
<dbReference type="PANTHER" id="PTHR46512:SF1">
    <property type="entry name" value="PEPTIDYLPROLYL ISOMERASE"/>
    <property type="match status" value="1"/>
</dbReference>
<organism evidence="5">
    <name type="scientific">Guillardia theta</name>
    <name type="common">Cryptophyte</name>
    <name type="synonym">Cryptomonas phi</name>
    <dbReference type="NCBI Taxonomy" id="55529"/>
    <lineage>
        <taxon>Eukaryota</taxon>
        <taxon>Cryptophyceae</taxon>
        <taxon>Pyrenomonadales</taxon>
        <taxon>Geminigeraceae</taxon>
        <taxon>Guillardia</taxon>
    </lineage>
</organism>
<reference evidence="5" key="1">
    <citation type="submission" date="2021-01" db="EMBL/GenBank/DDBJ databases">
        <authorList>
            <person name="Corre E."/>
            <person name="Pelletier E."/>
            <person name="Niang G."/>
            <person name="Scheremetjew M."/>
            <person name="Finn R."/>
            <person name="Kale V."/>
            <person name="Holt S."/>
            <person name="Cochrane G."/>
            <person name="Meng A."/>
            <person name="Brown T."/>
            <person name="Cohen L."/>
        </authorList>
    </citation>
    <scope>NUCLEOTIDE SEQUENCE</scope>
    <source>
        <strain evidence="5">CCMP 2712</strain>
    </source>
</reference>
<dbReference type="InterPro" id="IPR011990">
    <property type="entry name" value="TPR-like_helical_dom_sf"/>
</dbReference>
<dbReference type="Pfam" id="PF03704">
    <property type="entry name" value="BTAD"/>
    <property type="match status" value="1"/>
</dbReference>
<dbReference type="Pfam" id="PF00254">
    <property type="entry name" value="FKBP_C"/>
    <property type="match status" value="1"/>
</dbReference>
<sequence length="566" mass="64828">MKQGERANFIVKGAYGYGANPPWDGMKPFATLEFDVTLLSWGKRDLTEGRGGVMFSETDRAMSWQFPEPLDDVLVDVKGWRTHGEGSGVFVDKEQVWLSLGSGLFPRGFVRAMKELSVGSTGRVAVTGSWIFSDRQMITAAEEFLLEDENVLDESPFFKPNVTYWAEMRSENRHLLGFPDLADIGGKCGTVVYEVKLHNFHRVVHCVPDGGVQVKFLDYGIEDDYRSDVEDGDLLSVDMQAWIVKDGFRDWDEEIIPKRNETMTVGEEELCRGLEMALPRLSKARKFHIRMEPMYSTGAKRSELAFPHHVSVEVAINVTRVQHVHELPLDEIWKRAMSRKEKGNALQTNKSYSDAISYYERSLKMVERAERRLKDSIRRKSNKTFTITAEEKHRARSELQEACKALHDMMGDRLSSSERKRAEELSSLMQMDLNVSQPVTDGEEEEQQQQEEEETEETKLLSSFLSLRSKLNSNLILCQIRLGRYSTAHRISSRAVCQDPEDKKLLYRHAQALAHTGQTEDAIRSFQQLENLPEFSAAAKEEIRRLKVKLAKADRQDRGVYRRMLS</sequence>
<dbReference type="InterPro" id="IPR046357">
    <property type="entry name" value="PPIase_dom_sf"/>
</dbReference>
<dbReference type="GO" id="GO:0044183">
    <property type="term" value="F:protein folding chaperone"/>
    <property type="evidence" value="ECO:0007669"/>
    <property type="project" value="TreeGrafter"/>
</dbReference>
<protein>
    <recommendedName>
        <fullName evidence="3">peptidylprolyl isomerase</fullName>
        <ecNumber evidence="3">5.2.1.8</ecNumber>
    </recommendedName>
</protein>
<name>A0A7S4N754_GUITH</name>
<dbReference type="GO" id="GO:0003755">
    <property type="term" value="F:peptidyl-prolyl cis-trans isomerase activity"/>
    <property type="evidence" value="ECO:0007669"/>
    <property type="project" value="UniProtKB-KW"/>
</dbReference>
<dbReference type="AlphaFoldDB" id="A0A7S4N754"/>
<evidence type="ECO:0000256" key="3">
    <source>
        <dbReference type="PROSITE-ProRule" id="PRU00277"/>
    </source>
</evidence>
<dbReference type="PANTHER" id="PTHR46512">
    <property type="entry name" value="PEPTIDYLPROLYL ISOMERASE"/>
    <property type="match status" value="1"/>
</dbReference>
<evidence type="ECO:0000259" key="4">
    <source>
        <dbReference type="PROSITE" id="PS50059"/>
    </source>
</evidence>
<feature type="domain" description="PPIase FKBP-type" evidence="4">
    <location>
        <begin position="1"/>
        <end position="42"/>
    </location>
</feature>
<dbReference type="GO" id="GO:0005740">
    <property type="term" value="C:mitochondrial envelope"/>
    <property type="evidence" value="ECO:0007669"/>
    <property type="project" value="TreeGrafter"/>
</dbReference>
<dbReference type="GO" id="GO:0005829">
    <property type="term" value="C:cytosol"/>
    <property type="evidence" value="ECO:0007669"/>
    <property type="project" value="TreeGrafter"/>
</dbReference>
<gene>
    <name evidence="5" type="ORF">GTHE00462_LOCUS6837</name>
</gene>
<evidence type="ECO:0000256" key="1">
    <source>
        <dbReference type="ARBA" id="ARBA00022737"/>
    </source>
</evidence>
<keyword evidence="1" id="KW-0677">Repeat</keyword>
<accession>A0A7S4N754</accession>
<keyword evidence="3" id="KW-0697">Rotamase</keyword>
<dbReference type="GO" id="GO:0012505">
    <property type="term" value="C:endomembrane system"/>
    <property type="evidence" value="ECO:0007669"/>
    <property type="project" value="TreeGrafter"/>
</dbReference>
<dbReference type="GO" id="GO:0016020">
    <property type="term" value="C:membrane"/>
    <property type="evidence" value="ECO:0007669"/>
    <property type="project" value="TreeGrafter"/>
</dbReference>
<dbReference type="SUPFAM" id="SSF54534">
    <property type="entry name" value="FKBP-like"/>
    <property type="match status" value="1"/>
</dbReference>
<dbReference type="InterPro" id="IPR050754">
    <property type="entry name" value="FKBP4/5/8-like"/>
</dbReference>
<dbReference type="InterPro" id="IPR001179">
    <property type="entry name" value="PPIase_FKBP_dom"/>
</dbReference>
<dbReference type="EMBL" id="HBKN01008715">
    <property type="protein sequence ID" value="CAE2270344.1"/>
    <property type="molecule type" value="Transcribed_RNA"/>
</dbReference>
<dbReference type="InterPro" id="IPR005158">
    <property type="entry name" value="BTAD"/>
</dbReference>
<proteinExistence type="predicted"/>
<dbReference type="Gene3D" id="1.25.40.10">
    <property type="entry name" value="Tetratricopeptide repeat domain"/>
    <property type="match status" value="1"/>
</dbReference>
<dbReference type="EC" id="5.2.1.8" evidence="3"/>
<evidence type="ECO:0000256" key="2">
    <source>
        <dbReference type="ARBA" id="ARBA00022803"/>
    </source>
</evidence>